<organism evidence="1 2">
    <name type="scientific">Kitasatospora acidiphila</name>
    <dbReference type="NCBI Taxonomy" id="2567942"/>
    <lineage>
        <taxon>Bacteria</taxon>
        <taxon>Bacillati</taxon>
        <taxon>Actinomycetota</taxon>
        <taxon>Actinomycetes</taxon>
        <taxon>Kitasatosporales</taxon>
        <taxon>Streptomycetaceae</taxon>
        <taxon>Kitasatospora</taxon>
    </lineage>
</organism>
<dbReference type="AlphaFoldDB" id="A0A540W8Z3"/>
<dbReference type="Proteomes" id="UP000319103">
    <property type="component" value="Unassembled WGS sequence"/>
</dbReference>
<gene>
    <name evidence="1" type="ORF">E6W39_28620</name>
</gene>
<evidence type="ECO:0000313" key="1">
    <source>
        <dbReference type="EMBL" id="TQF05473.1"/>
    </source>
</evidence>
<dbReference type="EMBL" id="VIGB01000003">
    <property type="protein sequence ID" value="TQF05473.1"/>
    <property type="molecule type" value="Genomic_DNA"/>
</dbReference>
<reference evidence="1 2" key="1">
    <citation type="submission" date="2019-06" db="EMBL/GenBank/DDBJ databases">
        <title>Description of Kitasatospora acidophila sp. nov. isolated from pine grove soil, and reclassification of Streptomyces novaecaesareae to Kitasatospora novaeceasareae comb. nov.</title>
        <authorList>
            <person name="Kim M.J."/>
        </authorList>
    </citation>
    <scope>NUCLEOTIDE SEQUENCE [LARGE SCALE GENOMIC DNA]</scope>
    <source>
        <strain evidence="1 2">MMS16-CNU292</strain>
    </source>
</reference>
<dbReference type="OrthoDB" id="190895at2"/>
<keyword evidence="2" id="KW-1185">Reference proteome</keyword>
<protein>
    <submittedName>
        <fullName evidence="1">Uncharacterized protein</fullName>
    </submittedName>
</protein>
<comment type="caution">
    <text evidence="1">The sequence shown here is derived from an EMBL/GenBank/DDBJ whole genome shotgun (WGS) entry which is preliminary data.</text>
</comment>
<accession>A0A540W8Z3</accession>
<name>A0A540W8Z3_9ACTN</name>
<proteinExistence type="predicted"/>
<evidence type="ECO:0000313" key="2">
    <source>
        <dbReference type="Proteomes" id="UP000319103"/>
    </source>
</evidence>
<sequence>MLELPFLLPDTAVTARRLAITYRTQERPPYFRGAGRSDPLPGGYPRSAAHQVSAIPEFGMALITDEVVRLTVEADCG</sequence>